<dbReference type="OrthoDB" id="9807749at2"/>
<dbReference type="GO" id="GO:0005737">
    <property type="term" value="C:cytoplasm"/>
    <property type="evidence" value="ECO:0007669"/>
    <property type="project" value="UniProtKB-SubCell"/>
</dbReference>
<feature type="active site" description="Proton donor" evidence="12">
    <location>
        <position position="131"/>
    </location>
</feature>
<accession>A0A1Y4SWN5</accession>
<dbReference type="HAMAP" id="MF_01014">
    <property type="entry name" value="HisA"/>
    <property type="match status" value="1"/>
</dbReference>
<organism evidence="15 16">
    <name type="scientific">Massilimicrobiota timonensis</name>
    <dbReference type="NCBI Taxonomy" id="1776392"/>
    <lineage>
        <taxon>Bacteria</taxon>
        <taxon>Bacillati</taxon>
        <taxon>Bacillota</taxon>
        <taxon>Erysipelotrichia</taxon>
        <taxon>Erysipelotrichales</taxon>
        <taxon>Erysipelotrichaceae</taxon>
        <taxon>Massilimicrobiota</taxon>
    </lineage>
</organism>
<name>A0A1Y4SWN5_9FIRM</name>
<dbReference type="CDD" id="cd04732">
    <property type="entry name" value="HisA"/>
    <property type="match status" value="1"/>
</dbReference>
<evidence type="ECO:0000256" key="3">
    <source>
        <dbReference type="ARBA" id="ARBA00005133"/>
    </source>
</evidence>
<dbReference type="UniPathway" id="UPA00031">
    <property type="reaction ID" value="UER00009"/>
</dbReference>
<dbReference type="EC" id="5.3.1.16" evidence="5 12"/>
<dbReference type="InterPro" id="IPR011060">
    <property type="entry name" value="RibuloseP-bd_barrel"/>
</dbReference>
<dbReference type="GO" id="GO:0000105">
    <property type="term" value="P:L-histidine biosynthetic process"/>
    <property type="evidence" value="ECO:0007669"/>
    <property type="project" value="UniProtKB-UniRule"/>
</dbReference>
<keyword evidence="9 12" id="KW-0368">Histidine biosynthesis</keyword>
<evidence type="ECO:0000256" key="4">
    <source>
        <dbReference type="ARBA" id="ARBA00009667"/>
    </source>
</evidence>
<evidence type="ECO:0000313" key="15">
    <source>
        <dbReference type="EMBL" id="OUQ34357.1"/>
    </source>
</evidence>
<dbReference type="AlphaFoldDB" id="A0A1Y4SWN5"/>
<dbReference type="InterPro" id="IPR013785">
    <property type="entry name" value="Aldolase_TIM"/>
</dbReference>
<evidence type="ECO:0000313" key="16">
    <source>
        <dbReference type="Proteomes" id="UP000195305"/>
    </source>
</evidence>
<dbReference type="EMBL" id="NFLJ01000017">
    <property type="protein sequence ID" value="OUQ34357.1"/>
    <property type="molecule type" value="Genomic_DNA"/>
</dbReference>
<comment type="caution">
    <text evidence="15">The sequence shown here is derived from an EMBL/GenBank/DDBJ whole genome shotgun (WGS) entry which is preliminary data.</text>
</comment>
<comment type="pathway">
    <text evidence="3 12 14">Amino-acid biosynthesis; L-histidine biosynthesis; L-histidine from 5-phospho-alpha-D-ribose 1-diphosphate: step 4/9.</text>
</comment>
<dbReference type="InterPro" id="IPR006062">
    <property type="entry name" value="His_biosynth"/>
</dbReference>
<dbReference type="GO" id="GO:0003949">
    <property type="term" value="F:1-(5-phosphoribosyl)-5-[(5-phosphoribosylamino)methylideneamino]imidazole-4-carboxamide isomerase activity"/>
    <property type="evidence" value="ECO:0007669"/>
    <property type="project" value="UniProtKB-UniRule"/>
</dbReference>
<sequence>MIIIPAIDLKNGEAVRLYKGDYQQKTVYSSSPEMLAQAFENMGAMYLHVVDLDGAKDGMTTNIETIKKIRNTISIPIEVGGGIRDARTVSLYLDKIGINRVILGTAAIQNPDFLKAMLKQYGAQKIVVGVDIKDGYVSTSGWLVQTQVHYLDFLKTLEKMGVQYVICTDISKDGTLQGPSFDIYQQIKDTTSLRCIVSGGVKDRNDVLEAYRQGYEGCIVGKAYYEGKIDLKEVIECLPKESSPV</sequence>
<evidence type="ECO:0000256" key="2">
    <source>
        <dbReference type="ARBA" id="ARBA00004496"/>
    </source>
</evidence>
<evidence type="ECO:0000256" key="13">
    <source>
        <dbReference type="RuleBase" id="RU003657"/>
    </source>
</evidence>
<dbReference type="Gene3D" id="3.20.20.70">
    <property type="entry name" value="Aldolase class I"/>
    <property type="match status" value="1"/>
</dbReference>
<dbReference type="SUPFAM" id="SSF51366">
    <property type="entry name" value="Ribulose-phoshate binding barrel"/>
    <property type="match status" value="1"/>
</dbReference>
<keyword evidence="8 12" id="KW-0028">Amino-acid biosynthesis</keyword>
<dbReference type="PANTHER" id="PTHR43090">
    <property type="entry name" value="1-(5-PHOSPHORIBOSYL)-5-[(5-PHOSPHORIBOSYLAMINO)METHYLIDENEAMINO] IMIDAZOLE-4-CARBOXAMIDE ISOMERASE"/>
    <property type="match status" value="1"/>
</dbReference>
<dbReference type="PANTHER" id="PTHR43090:SF2">
    <property type="entry name" value="1-(5-PHOSPHORIBOSYL)-5-[(5-PHOSPHORIBOSYLAMINO)METHYLIDENEAMINO] IMIDAZOLE-4-CARBOXAMIDE ISOMERASE"/>
    <property type="match status" value="1"/>
</dbReference>
<dbReference type="Proteomes" id="UP000195305">
    <property type="component" value="Unassembled WGS sequence"/>
</dbReference>
<comment type="subcellular location">
    <subcellularLocation>
        <location evidence="2 12 14">Cytoplasm</location>
    </subcellularLocation>
</comment>
<dbReference type="InterPro" id="IPR006063">
    <property type="entry name" value="HisA_bact_arch"/>
</dbReference>
<evidence type="ECO:0000256" key="1">
    <source>
        <dbReference type="ARBA" id="ARBA00000901"/>
    </source>
</evidence>
<dbReference type="InterPro" id="IPR023016">
    <property type="entry name" value="HisA/PriA"/>
</dbReference>
<dbReference type="FunFam" id="3.20.20.70:FF:000009">
    <property type="entry name" value="1-(5-phosphoribosyl)-5-[(5-phosphoribosylamino)methylideneamino] imidazole-4-carboxamide isomerase"/>
    <property type="match status" value="1"/>
</dbReference>
<keyword evidence="16" id="KW-1185">Reference proteome</keyword>
<dbReference type="Pfam" id="PF00977">
    <property type="entry name" value="His_biosynth"/>
    <property type="match status" value="1"/>
</dbReference>
<evidence type="ECO:0000256" key="11">
    <source>
        <dbReference type="ARBA" id="ARBA00030547"/>
    </source>
</evidence>
<evidence type="ECO:0000256" key="12">
    <source>
        <dbReference type="HAMAP-Rule" id="MF_01014"/>
    </source>
</evidence>
<evidence type="ECO:0000256" key="6">
    <source>
        <dbReference type="ARBA" id="ARBA00018464"/>
    </source>
</evidence>
<evidence type="ECO:0000256" key="7">
    <source>
        <dbReference type="ARBA" id="ARBA00022490"/>
    </source>
</evidence>
<evidence type="ECO:0000256" key="10">
    <source>
        <dbReference type="ARBA" id="ARBA00023235"/>
    </source>
</evidence>
<dbReference type="InterPro" id="IPR044524">
    <property type="entry name" value="Isoase_HisA-like"/>
</dbReference>
<protein>
    <recommendedName>
        <fullName evidence="6 12">1-(5-phosphoribosyl)-5-[(5-phosphoribosylamino)methylideneamino] imidazole-4-carboxamide isomerase</fullName>
        <ecNumber evidence="5 12">5.3.1.16</ecNumber>
    </recommendedName>
    <alternativeName>
        <fullName evidence="11 12">Phosphoribosylformimino-5-aminoimidazole carboxamide ribotide isomerase</fullName>
    </alternativeName>
</protein>
<keyword evidence="7 12" id="KW-0963">Cytoplasm</keyword>
<feature type="active site" description="Proton acceptor" evidence="12">
    <location>
        <position position="8"/>
    </location>
</feature>
<gene>
    <name evidence="12" type="primary">hisA</name>
    <name evidence="15" type="ORF">B5E75_06880</name>
</gene>
<evidence type="ECO:0000256" key="8">
    <source>
        <dbReference type="ARBA" id="ARBA00022605"/>
    </source>
</evidence>
<evidence type="ECO:0000256" key="5">
    <source>
        <dbReference type="ARBA" id="ARBA00012550"/>
    </source>
</evidence>
<evidence type="ECO:0000256" key="14">
    <source>
        <dbReference type="RuleBase" id="RU003658"/>
    </source>
</evidence>
<comment type="catalytic activity">
    <reaction evidence="1 12 14">
        <text>1-(5-phospho-beta-D-ribosyl)-5-[(5-phospho-beta-D-ribosylamino)methylideneamino]imidazole-4-carboxamide = 5-[(5-phospho-1-deoxy-D-ribulos-1-ylimino)methylamino]-1-(5-phospho-beta-D-ribosyl)imidazole-4-carboxamide</text>
        <dbReference type="Rhea" id="RHEA:15469"/>
        <dbReference type="ChEBI" id="CHEBI:58435"/>
        <dbReference type="ChEBI" id="CHEBI:58525"/>
        <dbReference type="EC" id="5.3.1.16"/>
    </reaction>
</comment>
<keyword evidence="10 12" id="KW-0413">Isomerase</keyword>
<dbReference type="GO" id="GO:0000162">
    <property type="term" value="P:L-tryptophan biosynthetic process"/>
    <property type="evidence" value="ECO:0007669"/>
    <property type="project" value="TreeGrafter"/>
</dbReference>
<dbReference type="NCBIfam" id="TIGR00007">
    <property type="entry name" value="1-(5-phosphoribosyl)-5-[(5-phosphoribosylamino)methylideneamino]imidazole-4-carboxamide isomerase"/>
    <property type="match status" value="1"/>
</dbReference>
<evidence type="ECO:0000256" key="9">
    <source>
        <dbReference type="ARBA" id="ARBA00023102"/>
    </source>
</evidence>
<dbReference type="RefSeq" id="WP_087358025.1">
    <property type="nucleotide sequence ID" value="NZ_NFLJ01000017.1"/>
</dbReference>
<proteinExistence type="inferred from homology"/>
<comment type="similarity">
    <text evidence="4 12 13">Belongs to the HisA/HisF family.</text>
</comment>
<reference evidence="15 16" key="1">
    <citation type="journal article" date="2018" name="BMC Genomics">
        <title>Whole genome sequencing and function prediction of 133 gut anaerobes isolated from chicken caecum in pure cultures.</title>
        <authorList>
            <person name="Medvecky M."/>
            <person name="Cejkova D."/>
            <person name="Polansky O."/>
            <person name="Karasova D."/>
            <person name="Kubasova T."/>
            <person name="Cizek A."/>
            <person name="Rychlik I."/>
        </authorList>
    </citation>
    <scope>NUCLEOTIDE SEQUENCE [LARGE SCALE GENOMIC DNA]</scope>
    <source>
        <strain evidence="15 16">An13</strain>
    </source>
</reference>